<evidence type="ECO:0000256" key="2">
    <source>
        <dbReference type="ARBA" id="ARBA00001089"/>
    </source>
</evidence>
<feature type="active site" description="Nucleophile" evidence="9">
    <location>
        <position position="342"/>
    </location>
</feature>
<comment type="similarity">
    <text evidence="3 11">Belongs to the gamma-glutamyltransferase family.</text>
</comment>
<dbReference type="InterPro" id="IPR043138">
    <property type="entry name" value="GGT_lsub"/>
</dbReference>
<dbReference type="PRINTS" id="PR01210">
    <property type="entry name" value="GGTRANSPTASE"/>
</dbReference>
<dbReference type="KEGG" id="upi:EJG51_008520"/>
<evidence type="ECO:0000256" key="10">
    <source>
        <dbReference type="PIRSR" id="PIRSR600101-2"/>
    </source>
</evidence>
<keyword evidence="7 11" id="KW-0012">Acyltransferase</keyword>
<dbReference type="GO" id="GO:0006751">
    <property type="term" value="P:glutathione catabolic process"/>
    <property type="evidence" value="ECO:0007669"/>
    <property type="project" value="UniProtKB-UniRule"/>
</dbReference>
<gene>
    <name evidence="12" type="primary">ggt</name>
    <name evidence="12" type="ORF">EJG51_008520</name>
</gene>
<dbReference type="PANTHER" id="PTHR43199:SF1">
    <property type="entry name" value="GLUTATHIONE HYDROLASE PROENZYME"/>
    <property type="match status" value="1"/>
</dbReference>
<dbReference type="InterPro" id="IPR055262">
    <property type="entry name" value="GGT_CS"/>
</dbReference>
<feature type="binding site" evidence="10">
    <location>
        <position position="435"/>
    </location>
    <ligand>
        <name>L-glutamate</name>
        <dbReference type="ChEBI" id="CHEBI:29985"/>
    </ligand>
</feature>
<evidence type="ECO:0000256" key="7">
    <source>
        <dbReference type="ARBA" id="ARBA00023315"/>
    </source>
</evidence>
<reference evidence="12 13" key="1">
    <citation type="journal article" date="2019" name="Int. J. Syst. Evol. Microbiol.">
        <title>Undibacterium piscinae sp. nov., isolated from Korean shiner intestine.</title>
        <authorList>
            <person name="Lee S.Y."/>
            <person name="Kang W."/>
            <person name="Kim P.S."/>
            <person name="Kim H.S."/>
            <person name="Sung H."/>
            <person name="Shin N.R."/>
            <person name="Whon T.W."/>
            <person name="Yun J.H."/>
            <person name="Lee J.Y."/>
            <person name="Lee J.Y."/>
            <person name="Jung M.J."/>
            <person name="Jeong Y.S."/>
            <person name="Tak E.J."/>
            <person name="Han J.E."/>
            <person name="Hyun D.W."/>
            <person name="Kang M.S."/>
            <person name="Lee K.E."/>
            <person name="Lee B.H."/>
            <person name="Bae J.W."/>
        </authorList>
    </citation>
    <scope>NUCLEOTIDE SEQUENCE [LARGE SCALE GENOMIC DNA]</scope>
    <source>
        <strain evidence="12 13">S11R28</strain>
    </source>
</reference>
<keyword evidence="11" id="KW-0317">Glutathione biosynthesis</keyword>
<accession>A0A6M4A8J2</accession>
<dbReference type="EC" id="2.3.2.2" evidence="11"/>
<dbReference type="AlphaFoldDB" id="A0A6M4A8J2"/>
<dbReference type="Proteomes" id="UP000274350">
    <property type="component" value="Chromosome"/>
</dbReference>
<dbReference type="PROSITE" id="PS00462">
    <property type="entry name" value="G_GLU_TRANSPEPTIDASE"/>
    <property type="match status" value="1"/>
</dbReference>
<evidence type="ECO:0000256" key="5">
    <source>
        <dbReference type="ARBA" id="ARBA00022801"/>
    </source>
</evidence>
<evidence type="ECO:0000256" key="11">
    <source>
        <dbReference type="RuleBase" id="RU368036"/>
    </source>
</evidence>
<comment type="subunit">
    <text evidence="11">This enzyme consists of two polypeptide chains, which are synthesized in precursor form from a single polypeptide.</text>
</comment>
<evidence type="ECO:0000256" key="8">
    <source>
        <dbReference type="ARBA" id="ARBA00047417"/>
    </source>
</evidence>
<keyword evidence="4 11" id="KW-0808">Transferase</keyword>
<comment type="catalytic activity">
    <reaction evidence="8 11">
        <text>an N-terminal (5-L-glutamyl)-[peptide] + an alpha-amino acid = 5-L-glutamyl amino acid + an N-terminal L-alpha-aminoacyl-[peptide]</text>
        <dbReference type="Rhea" id="RHEA:23904"/>
        <dbReference type="Rhea" id="RHEA-COMP:9780"/>
        <dbReference type="Rhea" id="RHEA-COMP:9795"/>
        <dbReference type="ChEBI" id="CHEBI:77644"/>
        <dbReference type="ChEBI" id="CHEBI:78597"/>
        <dbReference type="ChEBI" id="CHEBI:78599"/>
        <dbReference type="ChEBI" id="CHEBI:78608"/>
        <dbReference type="EC" id="2.3.2.2"/>
    </reaction>
</comment>
<dbReference type="OrthoDB" id="5297205at2"/>
<feature type="binding site" evidence="10">
    <location>
        <position position="384"/>
    </location>
    <ligand>
        <name>L-glutamate</name>
        <dbReference type="ChEBI" id="CHEBI:29985"/>
    </ligand>
</feature>
<feature type="binding site" evidence="10">
    <location>
        <begin position="360"/>
        <end position="362"/>
    </location>
    <ligand>
        <name>L-glutamate</name>
        <dbReference type="ChEBI" id="CHEBI:29985"/>
    </ligand>
</feature>
<dbReference type="Pfam" id="PF01019">
    <property type="entry name" value="G_glu_transpept"/>
    <property type="match status" value="1"/>
</dbReference>
<dbReference type="InterPro" id="IPR000101">
    <property type="entry name" value="GGT_peptidase"/>
</dbReference>
<comment type="PTM">
    <text evidence="11">Cleaved by autocatalysis into a large and a small subunit.</text>
</comment>
<dbReference type="EMBL" id="CP051152">
    <property type="protein sequence ID" value="QJQ07662.1"/>
    <property type="molecule type" value="Genomic_DNA"/>
</dbReference>
<evidence type="ECO:0000256" key="1">
    <source>
        <dbReference type="ARBA" id="ARBA00001049"/>
    </source>
</evidence>
<organism evidence="12 13">
    <name type="scientific">Undibacterium piscinae</name>
    <dbReference type="NCBI Taxonomy" id="2495591"/>
    <lineage>
        <taxon>Bacteria</taxon>
        <taxon>Pseudomonadati</taxon>
        <taxon>Pseudomonadota</taxon>
        <taxon>Betaproteobacteria</taxon>
        <taxon>Burkholderiales</taxon>
        <taxon>Oxalobacteraceae</taxon>
        <taxon>Undibacterium</taxon>
    </lineage>
</organism>
<dbReference type="Gene3D" id="1.10.246.130">
    <property type="match status" value="1"/>
</dbReference>
<dbReference type="Gene3D" id="3.60.20.40">
    <property type="match status" value="1"/>
</dbReference>
<dbReference type="GO" id="GO:0103068">
    <property type="term" value="F:leukotriene C4 gamma-glutamyl transferase activity"/>
    <property type="evidence" value="ECO:0007669"/>
    <property type="project" value="UniProtKB-EC"/>
</dbReference>
<dbReference type="SUPFAM" id="SSF56235">
    <property type="entry name" value="N-terminal nucleophile aminohydrolases (Ntn hydrolases)"/>
    <property type="match status" value="1"/>
</dbReference>
<evidence type="ECO:0000256" key="6">
    <source>
        <dbReference type="ARBA" id="ARBA00023145"/>
    </source>
</evidence>
<evidence type="ECO:0000256" key="9">
    <source>
        <dbReference type="PIRSR" id="PIRSR600101-1"/>
    </source>
</evidence>
<dbReference type="InterPro" id="IPR043137">
    <property type="entry name" value="GGT_ssub_C"/>
</dbReference>
<keyword evidence="5 11" id="KW-0378">Hydrolase</keyword>
<evidence type="ECO:0000313" key="13">
    <source>
        <dbReference type="Proteomes" id="UP000274350"/>
    </source>
</evidence>
<dbReference type="GO" id="GO:0006750">
    <property type="term" value="P:glutathione biosynthetic process"/>
    <property type="evidence" value="ECO:0007669"/>
    <property type="project" value="UniProtKB-KW"/>
</dbReference>
<evidence type="ECO:0000256" key="4">
    <source>
        <dbReference type="ARBA" id="ARBA00022679"/>
    </source>
</evidence>
<comment type="catalytic activity">
    <reaction evidence="2 11">
        <text>glutathione + H2O = L-cysteinylglycine + L-glutamate</text>
        <dbReference type="Rhea" id="RHEA:28807"/>
        <dbReference type="ChEBI" id="CHEBI:15377"/>
        <dbReference type="ChEBI" id="CHEBI:29985"/>
        <dbReference type="ChEBI" id="CHEBI:57925"/>
        <dbReference type="ChEBI" id="CHEBI:61694"/>
        <dbReference type="EC" id="3.4.19.13"/>
    </reaction>
</comment>
<dbReference type="PANTHER" id="PTHR43199">
    <property type="entry name" value="GLUTATHIONE HYDROLASE"/>
    <property type="match status" value="1"/>
</dbReference>
<proteinExistence type="inferred from homology"/>
<dbReference type="FunFam" id="3.60.20.40:FF:000003">
    <property type="entry name" value="Gamma-glutamyltranspeptidase"/>
    <property type="match status" value="1"/>
</dbReference>
<comment type="pathway">
    <text evidence="11">Sulfur metabolism; glutathione metabolism.</text>
</comment>
<feature type="binding site" evidence="10">
    <location>
        <position position="66"/>
    </location>
    <ligand>
        <name>L-glutamate</name>
        <dbReference type="ChEBI" id="CHEBI:29985"/>
    </ligand>
</feature>
<name>A0A6M4A8J2_9BURK</name>
<comment type="catalytic activity">
    <reaction evidence="1 11">
        <text>an S-substituted glutathione + H2O = an S-substituted L-cysteinylglycine + L-glutamate</text>
        <dbReference type="Rhea" id="RHEA:59468"/>
        <dbReference type="ChEBI" id="CHEBI:15377"/>
        <dbReference type="ChEBI" id="CHEBI:29985"/>
        <dbReference type="ChEBI" id="CHEBI:90779"/>
        <dbReference type="ChEBI" id="CHEBI:143103"/>
        <dbReference type="EC" id="3.4.19.13"/>
    </reaction>
</comment>
<evidence type="ECO:0000256" key="3">
    <source>
        <dbReference type="ARBA" id="ARBA00009381"/>
    </source>
</evidence>
<protein>
    <recommendedName>
        <fullName evidence="11">Glutathione hydrolase proenzyme</fullName>
        <ecNumber evidence="11">2.3.2.2</ecNumber>
        <ecNumber evidence="11">3.4.19.13</ecNumber>
    </recommendedName>
    <component>
        <recommendedName>
            <fullName evidence="11">Glutathione hydrolase large chain</fullName>
        </recommendedName>
    </component>
    <component>
        <recommendedName>
            <fullName evidence="11">Glutathione hydrolase small chain</fullName>
        </recommendedName>
    </component>
</protein>
<dbReference type="NCBIfam" id="TIGR00066">
    <property type="entry name" value="g_glut_trans"/>
    <property type="match status" value="1"/>
</dbReference>
<dbReference type="EC" id="3.4.19.13" evidence="11"/>
<dbReference type="InterPro" id="IPR051792">
    <property type="entry name" value="GGT_bact"/>
</dbReference>
<dbReference type="InterPro" id="IPR029055">
    <property type="entry name" value="Ntn_hydrolases_N"/>
</dbReference>
<sequence>MVASEQALATQVGLEVLKRGGNAIDASVAVGFALAVVLPNAGNIGGGGFMLIHDAKSGKDIALDFREMAPSAASRDMYLDAAGKVIPRSSTFSHLAVGVPGTVAGLDLALKKYGSMPLKELIAPAIKLAEQGFEISPHLADMLAASREHLGKWPASRAIFFKGERPLQAGEVLVQKDLARSLRLIGEQGPKVFYEGEIAKKIVAEMTAHQGLISSADMKNYRAIERQPVSGNYRGYQVLSMPPPSSGGVHIVQMLNMLENYPVKQQGVNSAQNLHLMSEVMKLAYVDRSEYLGDPDFSKVPVKELTSPAYAKELVKKINAEQATPSSQIKPGKLAAYESDQTTHYSVADQHGNVVATTYTLNLLFGSGIVAAGTGITLNNEMDDFSIKAGVPNAFGLIGGAANAVEANKRPLSSMSPTIILKDGKPFLATGSPGGSRIITTTLQMIMNVIDHEMNVADASLTPRIHHQWEPDQLRLEKGISIDTQNILRQKGQNIVIARPMGRTQTIQIKADGFEGYSDPRNPDGKTLGY</sequence>
<keyword evidence="6 11" id="KW-0865">Zymogen</keyword>
<dbReference type="UniPathway" id="UPA00204"/>
<keyword evidence="13" id="KW-1185">Reference proteome</keyword>
<evidence type="ECO:0000313" key="12">
    <source>
        <dbReference type="EMBL" id="QJQ07662.1"/>
    </source>
</evidence>
<feature type="binding site" evidence="10">
    <location>
        <begin position="413"/>
        <end position="414"/>
    </location>
    <ligand>
        <name>L-glutamate</name>
        <dbReference type="ChEBI" id="CHEBI:29985"/>
    </ligand>
</feature>
<dbReference type="GO" id="GO:0036374">
    <property type="term" value="F:glutathione hydrolase activity"/>
    <property type="evidence" value="ECO:0007669"/>
    <property type="project" value="UniProtKB-UniRule"/>
</dbReference>